<comment type="similarity">
    <text evidence="1">Belongs to the glycosyltransferase 2 family.</text>
</comment>
<dbReference type="SUPFAM" id="SSF53448">
    <property type="entry name" value="Nucleotide-diphospho-sugar transferases"/>
    <property type="match status" value="1"/>
</dbReference>
<keyword evidence="4" id="KW-1133">Transmembrane helix</keyword>
<evidence type="ECO:0000256" key="4">
    <source>
        <dbReference type="SAM" id="Phobius"/>
    </source>
</evidence>
<proteinExistence type="inferred from homology"/>
<dbReference type="PANTHER" id="PTHR43179:SF12">
    <property type="entry name" value="GALACTOFURANOSYLTRANSFERASE GLFT2"/>
    <property type="match status" value="1"/>
</dbReference>
<name>A0A6I4SP35_9SPHN</name>
<dbReference type="CDD" id="cd00761">
    <property type="entry name" value="Glyco_tranf_GTA_type"/>
    <property type="match status" value="1"/>
</dbReference>
<dbReference type="InterPro" id="IPR029044">
    <property type="entry name" value="Nucleotide-diphossugar_trans"/>
</dbReference>
<evidence type="ECO:0000256" key="2">
    <source>
        <dbReference type="ARBA" id="ARBA00022676"/>
    </source>
</evidence>
<protein>
    <submittedName>
        <fullName evidence="6">Glycosyltransferase</fullName>
    </submittedName>
</protein>
<accession>A0A6I4SP35</accession>
<organism evidence="6 7">
    <name type="scientific">Pontixanthobacter gangjinensis</name>
    <dbReference type="NCBI Taxonomy" id="1028742"/>
    <lineage>
        <taxon>Bacteria</taxon>
        <taxon>Pseudomonadati</taxon>
        <taxon>Pseudomonadota</taxon>
        <taxon>Alphaproteobacteria</taxon>
        <taxon>Sphingomonadales</taxon>
        <taxon>Erythrobacteraceae</taxon>
        <taxon>Pontixanthobacter</taxon>
    </lineage>
</organism>
<evidence type="ECO:0000256" key="3">
    <source>
        <dbReference type="ARBA" id="ARBA00022679"/>
    </source>
</evidence>
<dbReference type="Gene3D" id="3.90.550.10">
    <property type="entry name" value="Spore Coat Polysaccharide Biosynthesis Protein SpsA, Chain A"/>
    <property type="match status" value="1"/>
</dbReference>
<dbReference type="OrthoDB" id="6116224at2"/>
<keyword evidence="4" id="KW-0812">Transmembrane</keyword>
<evidence type="ECO:0000313" key="7">
    <source>
        <dbReference type="Proteomes" id="UP000468943"/>
    </source>
</evidence>
<comment type="caution">
    <text evidence="6">The sequence shown here is derived from an EMBL/GenBank/DDBJ whole genome shotgun (WGS) entry which is preliminary data.</text>
</comment>
<dbReference type="AlphaFoldDB" id="A0A6I4SP35"/>
<evidence type="ECO:0000259" key="5">
    <source>
        <dbReference type="Pfam" id="PF00535"/>
    </source>
</evidence>
<dbReference type="Proteomes" id="UP000468943">
    <property type="component" value="Unassembled WGS sequence"/>
</dbReference>
<dbReference type="InterPro" id="IPR001173">
    <property type="entry name" value="Glyco_trans_2-like"/>
</dbReference>
<reference evidence="6 7" key="1">
    <citation type="submission" date="2019-12" db="EMBL/GenBank/DDBJ databases">
        <title>Genomic-based taxomic classification of the family Erythrobacteraceae.</title>
        <authorList>
            <person name="Xu L."/>
        </authorList>
    </citation>
    <scope>NUCLEOTIDE SEQUENCE [LARGE SCALE GENOMIC DNA]</scope>
    <source>
        <strain evidence="6 7">JCM 17802</strain>
    </source>
</reference>
<evidence type="ECO:0000256" key="1">
    <source>
        <dbReference type="ARBA" id="ARBA00006739"/>
    </source>
</evidence>
<dbReference type="GO" id="GO:0016757">
    <property type="term" value="F:glycosyltransferase activity"/>
    <property type="evidence" value="ECO:0007669"/>
    <property type="project" value="UniProtKB-KW"/>
</dbReference>
<dbReference type="RefSeq" id="WP_160598576.1">
    <property type="nucleotide sequence ID" value="NZ_WTYS01000001.1"/>
</dbReference>
<keyword evidence="2" id="KW-0328">Glycosyltransferase</keyword>
<dbReference type="Pfam" id="PF00535">
    <property type="entry name" value="Glycos_transf_2"/>
    <property type="match status" value="1"/>
</dbReference>
<keyword evidence="4" id="KW-0472">Membrane</keyword>
<feature type="domain" description="Glycosyltransferase 2-like" evidence="5">
    <location>
        <begin position="5"/>
        <end position="112"/>
    </location>
</feature>
<sequence length="300" mass="32321">MADVSIIIPSHNGSDTLPQVFEALDVLSPSEHSVEYILVNNASADKTSVLMDQFLEGHEGVYLSESRKGKSFALNLALSRASGELLVFLDDDIIPDPHWLSGFISAAATHEEIDLFAGSLRPAWPKCPANWQANLAARGRSFGCTEEGRPNGDCPPELVKGGNFAIRQSSLGKVQFDEQSTNFGSSAAVGGGEDTLFASEIVQAGGKIQFTANASAKHIIHHDEMTIRSISNRYRRIGTGVAARAHTPVMWLALPFSFSAFAALAAFGWLLGRRSFAALQMTRAASRLGRLDYAISKLRG</sequence>
<keyword evidence="7" id="KW-1185">Reference proteome</keyword>
<feature type="transmembrane region" description="Helical" evidence="4">
    <location>
        <begin position="249"/>
        <end position="271"/>
    </location>
</feature>
<dbReference type="EMBL" id="WTYS01000001">
    <property type="protein sequence ID" value="MXO57504.1"/>
    <property type="molecule type" value="Genomic_DNA"/>
</dbReference>
<keyword evidence="3 6" id="KW-0808">Transferase</keyword>
<gene>
    <name evidence="6" type="ORF">GRI36_11510</name>
</gene>
<dbReference type="PANTHER" id="PTHR43179">
    <property type="entry name" value="RHAMNOSYLTRANSFERASE WBBL"/>
    <property type="match status" value="1"/>
</dbReference>
<evidence type="ECO:0000313" key="6">
    <source>
        <dbReference type="EMBL" id="MXO57504.1"/>
    </source>
</evidence>